<organism evidence="3 4">
    <name type="scientific">Rubrivivax benzoatilyticus</name>
    <dbReference type="NCBI Taxonomy" id="316997"/>
    <lineage>
        <taxon>Bacteria</taxon>
        <taxon>Pseudomonadati</taxon>
        <taxon>Pseudomonadota</taxon>
        <taxon>Betaproteobacteria</taxon>
        <taxon>Burkholderiales</taxon>
        <taxon>Sphaerotilaceae</taxon>
        <taxon>Rubrivivax</taxon>
    </lineage>
</organism>
<gene>
    <name evidence="3" type="ORF">G7087_14015</name>
</gene>
<proteinExistence type="predicted"/>
<dbReference type="RefSeq" id="WP_081467575.1">
    <property type="nucleotide sequence ID" value="NZ_JAAOCD010000006.1"/>
</dbReference>
<name>A0ABX0HY23_9BURK</name>
<dbReference type="PANTHER" id="PTHR35579:SF3">
    <property type="entry name" value="CRISPR SYSTEM CMS ENDORIBONUCLEASE CSM3"/>
    <property type="match status" value="1"/>
</dbReference>
<protein>
    <recommendedName>
        <fullName evidence="2">CRISPR type III-associated protein domain-containing protein</fullName>
    </recommendedName>
</protein>
<keyword evidence="1" id="KW-0051">Antiviral defense</keyword>
<dbReference type="Pfam" id="PF03787">
    <property type="entry name" value="RAMPs"/>
    <property type="match status" value="2"/>
</dbReference>
<feature type="domain" description="CRISPR type III-associated protein" evidence="2">
    <location>
        <begin position="16"/>
        <end position="199"/>
    </location>
</feature>
<evidence type="ECO:0000313" key="4">
    <source>
        <dbReference type="Proteomes" id="UP000802098"/>
    </source>
</evidence>
<accession>A0ABX0HY23</accession>
<evidence type="ECO:0000256" key="1">
    <source>
        <dbReference type="ARBA" id="ARBA00023118"/>
    </source>
</evidence>
<reference evidence="3 4" key="1">
    <citation type="submission" date="2020-03" db="EMBL/GenBank/DDBJ databases">
        <title>Rubrivivax benzoatilyticus JA2 (sequenced after 10 years sub-culturing).</title>
        <authorList>
            <person name="Gupta D."/>
            <person name="Chintalapati S."/>
            <person name="Chintalapati V.R."/>
        </authorList>
    </citation>
    <scope>NUCLEOTIDE SEQUENCE [LARGE SCALE GENOMIC DNA]</scope>
    <source>
        <strain evidence="3 4">JA2-Mal</strain>
    </source>
</reference>
<comment type="caution">
    <text evidence="3">The sequence shown here is derived from an EMBL/GenBank/DDBJ whole genome shotgun (WGS) entry which is preliminary data.</text>
</comment>
<evidence type="ECO:0000313" key="3">
    <source>
        <dbReference type="EMBL" id="NHK99498.1"/>
    </source>
</evidence>
<dbReference type="Proteomes" id="UP000802098">
    <property type="component" value="Unassembled WGS sequence"/>
</dbReference>
<dbReference type="CDD" id="cd09726">
    <property type="entry name" value="RAMP_I_III"/>
    <property type="match status" value="2"/>
</dbReference>
<sequence length="490" mass="52252">MTRTSMPLLTLWRVVVEARSPLSIGTGRGDGVRDVVLAADANGLPMLPASALAGVLRAAVAGWHGEAAARALFGCAEGDRGQVSRVTLSHGRIHDSRDRPVAGLLPQVDDPLLRPLTQRSGTTRQRVRIDHRGVAADQGLFDRTVLPAGHRFSVELALWSGDGDVDPASGEPREAGWLQTLLCVEGLRVGAQTRSGLGEIAAVRAHRLALDLRRPADLGRWARLSPHLGETDGMAPLAVGGVPATRAGVHRIEVELAPEAGFRFGSGHHSLQAKPPAKLPDDLPRTEARVAWTGGRGRLQRADEETVLVPASSVKGALAHRVAFHAHRLNGRWADAESAREHDKSRDCDTVRRLFGHAADRGPARGQAGVLWVADARIEREHVVAQTRMHNSIDRFTGGVRDGLLFSEENLHAAGAGPLLKLALGLDRERAARVGVTATDLQALALALDDLCAGRLALGADSASGLGFFVGRWTCDGERRLPQPDMATAD</sequence>
<keyword evidence="4" id="KW-1185">Reference proteome</keyword>
<evidence type="ECO:0000259" key="2">
    <source>
        <dbReference type="Pfam" id="PF03787"/>
    </source>
</evidence>
<dbReference type="InterPro" id="IPR005537">
    <property type="entry name" value="RAMP_III_fam"/>
</dbReference>
<dbReference type="EMBL" id="JAAOCD010000006">
    <property type="protein sequence ID" value="NHK99498.1"/>
    <property type="molecule type" value="Genomic_DNA"/>
</dbReference>
<feature type="domain" description="CRISPR type III-associated protein" evidence="2">
    <location>
        <begin position="292"/>
        <end position="469"/>
    </location>
</feature>
<dbReference type="PANTHER" id="PTHR35579">
    <property type="entry name" value="CRISPR SYSTEM CMS ENDORIBONUCLEASE CSM3"/>
    <property type="match status" value="1"/>
</dbReference>
<dbReference type="InterPro" id="IPR052216">
    <property type="entry name" value="CRISPR_Csm3_endoribonuclease"/>
</dbReference>